<dbReference type="Proteomes" id="UP000006882">
    <property type="component" value="Chromosome G4"/>
</dbReference>
<evidence type="ECO:0000313" key="1">
    <source>
        <dbReference type="EMBL" id="ONI12003.1"/>
    </source>
</evidence>
<gene>
    <name evidence="1" type="ORF">PRUPE_4G139200</name>
</gene>
<dbReference type="AlphaFoldDB" id="A0A251PKB6"/>
<dbReference type="Gramene" id="ONI12003">
    <property type="protein sequence ID" value="ONI12003"/>
    <property type="gene ID" value="PRUPE_4G139200"/>
</dbReference>
<reference evidence="1 2" key="1">
    <citation type="journal article" date="2013" name="Nat. Genet.">
        <title>The high-quality draft genome of peach (Prunus persica) identifies unique patterns of genetic diversity, domestication and genome evolution.</title>
        <authorList>
            <consortium name="International Peach Genome Initiative"/>
            <person name="Verde I."/>
            <person name="Abbott A.G."/>
            <person name="Scalabrin S."/>
            <person name="Jung S."/>
            <person name="Shu S."/>
            <person name="Marroni F."/>
            <person name="Zhebentyayeva T."/>
            <person name="Dettori M.T."/>
            <person name="Grimwood J."/>
            <person name="Cattonaro F."/>
            <person name="Zuccolo A."/>
            <person name="Rossini L."/>
            <person name="Jenkins J."/>
            <person name="Vendramin E."/>
            <person name="Meisel L.A."/>
            <person name="Decroocq V."/>
            <person name="Sosinski B."/>
            <person name="Prochnik S."/>
            <person name="Mitros T."/>
            <person name="Policriti A."/>
            <person name="Cipriani G."/>
            <person name="Dondini L."/>
            <person name="Ficklin S."/>
            <person name="Goodstein D.M."/>
            <person name="Xuan P."/>
            <person name="Del Fabbro C."/>
            <person name="Aramini V."/>
            <person name="Copetti D."/>
            <person name="Gonzalez S."/>
            <person name="Horner D.S."/>
            <person name="Falchi R."/>
            <person name="Lucas S."/>
            <person name="Mica E."/>
            <person name="Maldonado J."/>
            <person name="Lazzari B."/>
            <person name="Bielenberg D."/>
            <person name="Pirona R."/>
            <person name="Miculan M."/>
            <person name="Barakat A."/>
            <person name="Testolin R."/>
            <person name="Stella A."/>
            <person name="Tartarini S."/>
            <person name="Tonutti P."/>
            <person name="Arus P."/>
            <person name="Orellana A."/>
            <person name="Wells C."/>
            <person name="Main D."/>
            <person name="Vizzotto G."/>
            <person name="Silva H."/>
            <person name="Salamini F."/>
            <person name="Schmutz J."/>
            <person name="Morgante M."/>
            <person name="Rokhsar D.S."/>
        </authorList>
    </citation>
    <scope>NUCLEOTIDE SEQUENCE [LARGE SCALE GENOMIC DNA]</scope>
    <source>
        <strain evidence="2">cv. Nemared</strain>
    </source>
</reference>
<proteinExistence type="predicted"/>
<dbReference type="EMBL" id="CM007654">
    <property type="protein sequence ID" value="ONI12003.1"/>
    <property type="molecule type" value="Genomic_DNA"/>
</dbReference>
<accession>A0A251PKB6</accession>
<name>A0A251PKB6_PRUPE</name>
<sequence>MSFILITTTNLFVEFYLIFDNYFLAAKMWIEENAFMAEFTAQTNMYEENNGIIGLVVKRVDVANFLMEVSFHCSLLSGIKPM</sequence>
<protein>
    <submittedName>
        <fullName evidence="1">Uncharacterized protein</fullName>
    </submittedName>
</protein>
<organism evidence="1 2">
    <name type="scientific">Prunus persica</name>
    <name type="common">Peach</name>
    <name type="synonym">Amygdalus persica</name>
    <dbReference type="NCBI Taxonomy" id="3760"/>
    <lineage>
        <taxon>Eukaryota</taxon>
        <taxon>Viridiplantae</taxon>
        <taxon>Streptophyta</taxon>
        <taxon>Embryophyta</taxon>
        <taxon>Tracheophyta</taxon>
        <taxon>Spermatophyta</taxon>
        <taxon>Magnoliopsida</taxon>
        <taxon>eudicotyledons</taxon>
        <taxon>Gunneridae</taxon>
        <taxon>Pentapetalae</taxon>
        <taxon>rosids</taxon>
        <taxon>fabids</taxon>
        <taxon>Rosales</taxon>
        <taxon>Rosaceae</taxon>
        <taxon>Amygdaloideae</taxon>
        <taxon>Amygdaleae</taxon>
        <taxon>Prunus</taxon>
    </lineage>
</organism>
<keyword evidence="2" id="KW-1185">Reference proteome</keyword>
<evidence type="ECO:0000313" key="2">
    <source>
        <dbReference type="Proteomes" id="UP000006882"/>
    </source>
</evidence>